<accession>A0A1H1R401</accession>
<protein>
    <submittedName>
        <fullName evidence="2">GLPGLI family protein</fullName>
    </submittedName>
</protein>
<keyword evidence="3" id="KW-1185">Reference proteome</keyword>
<name>A0A1H1R401_9FLAO</name>
<dbReference type="Proteomes" id="UP000198963">
    <property type="component" value="Chromosome I"/>
</dbReference>
<dbReference type="AlphaFoldDB" id="A0A1H1R401"/>
<reference evidence="2 3" key="1">
    <citation type="submission" date="2016-10" db="EMBL/GenBank/DDBJ databases">
        <authorList>
            <person name="Varghese N."/>
            <person name="Submissions S."/>
        </authorList>
    </citation>
    <scope>NUCLEOTIDE SEQUENCE [LARGE SCALE GENOMIC DNA]</scope>
    <source>
        <strain evidence="2 3">RHA_55</strain>
    </source>
</reference>
<sequence>MHGMIFRKNKVTNKFKLLFVLSLISSLAYCQRTSVVGYNVAIKQKKTTDSINKDFQNKKEKMIRSIEQSNYELIFNDSLSVFQVNEEMQLDDVKNIKVASSLVGGKNYKNLKDSINIKQKEFFGELFNIYNPFNEYNWNITKETKDISGYKCYRAVTEIVQSSFIRKKDVKYLVEAWFTPEIPAPFGPAGIDGLPGLVLEGSSNNGSAIFYVTTLNLINNDKSVSDNIDLSKGKNISKKDYDIMIREKYLSLRNQN</sequence>
<evidence type="ECO:0000313" key="3">
    <source>
        <dbReference type="Proteomes" id="UP000198963"/>
    </source>
</evidence>
<feature type="chain" id="PRO_5009258394" evidence="1">
    <location>
        <begin position="31"/>
        <end position="256"/>
    </location>
</feature>
<dbReference type="NCBIfam" id="TIGR01200">
    <property type="entry name" value="GLPGLI"/>
    <property type="match status" value="1"/>
</dbReference>
<dbReference type="InterPro" id="IPR005901">
    <property type="entry name" value="GLPGLI"/>
</dbReference>
<organism evidence="2 3">
    <name type="scientific">Winogradskyella sediminis</name>
    <dbReference type="NCBI Taxonomy" id="1382466"/>
    <lineage>
        <taxon>Bacteria</taxon>
        <taxon>Pseudomonadati</taxon>
        <taxon>Bacteroidota</taxon>
        <taxon>Flavobacteriia</taxon>
        <taxon>Flavobacteriales</taxon>
        <taxon>Flavobacteriaceae</taxon>
        <taxon>Winogradskyella</taxon>
    </lineage>
</organism>
<keyword evidence="1" id="KW-0732">Signal</keyword>
<gene>
    <name evidence="2" type="ORF">SAMN04489797_1312</name>
</gene>
<dbReference type="EMBL" id="LT629774">
    <property type="protein sequence ID" value="SDS30488.1"/>
    <property type="molecule type" value="Genomic_DNA"/>
</dbReference>
<proteinExistence type="predicted"/>
<evidence type="ECO:0000313" key="2">
    <source>
        <dbReference type="EMBL" id="SDS30488.1"/>
    </source>
</evidence>
<evidence type="ECO:0000256" key="1">
    <source>
        <dbReference type="SAM" id="SignalP"/>
    </source>
</evidence>
<dbReference type="Pfam" id="PF09697">
    <property type="entry name" value="Porph_ging"/>
    <property type="match status" value="1"/>
</dbReference>
<feature type="signal peptide" evidence="1">
    <location>
        <begin position="1"/>
        <end position="30"/>
    </location>
</feature>
<dbReference type="STRING" id="1249933.SAMN04489797_1312"/>